<dbReference type="Pfam" id="PF01094">
    <property type="entry name" value="ANF_receptor"/>
    <property type="match status" value="1"/>
</dbReference>
<evidence type="ECO:0000256" key="3">
    <source>
        <dbReference type="ARBA" id="ARBA00022729"/>
    </source>
</evidence>
<evidence type="ECO:0000256" key="5">
    <source>
        <dbReference type="ARBA" id="ARBA00023136"/>
    </source>
</evidence>
<comment type="subcellular location">
    <subcellularLocation>
        <location evidence="1">Membrane</location>
        <topology evidence="1">Multi-pass membrane protein</topology>
    </subcellularLocation>
</comment>
<evidence type="ECO:0000313" key="10">
    <source>
        <dbReference type="EMBL" id="GAB1300896.1"/>
    </source>
</evidence>
<keyword evidence="3" id="KW-0732">Signal</keyword>
<reference evidence="10 11" key="1">
    <citation type="submission" date="2024-08" db="EMBL/GenBank/DDBJ databases">
        <title>The draft genome of Apodemus speciosus.</title>
        <authorList>
            <person name="Nabeshima K."/>
            <person name="Suzuki S."/>
            <person name="Onuma M."/>
        </authorList>
    </citation>
    <scope>NUCLEOTIDE SEQUENCE [LARGE SCALE GENOMIC DNA]</scope>
    <source>
        <strain evidence="10">IB14-021</strain>
    </source>
</reference>
<dbReference type="Proteomes" id="UP001623349">
    <property type="component" value="Unassembled WGS sequence"/>
</dbReference>
<protein>
    <submittedName>
        <fullName evidence="10">Vomeronasal 2, receptor 83</fullName>
    </submittedName>
</protein>
<organism evidence="10 11">
    <name type="scientific">Apodemus speciosus</name>
    <name type="common">Large Japanese field mouse</name>
    <dbReference type="NCBI Taxonomy" id="105296"/>
    <lineage>
        <taxon>Eukaryota</taxon>
        <taxon>Metazoa</taxon>
        <taxon>Chordata</taxon>
        <taxon>Craniata</taxon>
        <taxon>Vertebrata</taxon>
        <taxon>Euteleostomi</taxon>
        <taxon>Mammalia</taxon>
        <taxon>Eutheria</taxon>
        <taxon>Euarchontoglires</taxon>
        <taxon>Glires</taxon>
        <taxon>Rodentia</taxon>
        <taxon>Myomorpha</taxon>
        <taxon>Muroidea</taxon>
        <taxon>Muridae</taxon>
        <taxon>Murinae</taxon>
        <taxon>Apodemus</taxon>
    </lineage>
</organism>
<dbReference type="PANTHER" id="PTHR24061">
    <property type="entry name" value="CALCIUM-SENSING RECEPTOR-RELATED"/>
    <property type="match status" value="1"/>
</dbReference>
<comment type="caution">
    <text evidence="10">The sequence shown here is derived from an EMBL/GenBank/DDBJ whole genome shotgun (WGS) entry which is preliminary data.</text>
</comment>
<evidence type="ECO:0000256" key="2">
    <source>
        <dbReference type="ARBA" id="ARBA00022692"/>
    </source>
</evidence>
<dbReference type="InterPro" id="IPR000068">
    <property type="entry name" value="GPCR_3_Ca_sens_rcpt-rel"/>
</dbReference>
<dbReference type="PANTHER" id="PTHR24061:SF457">
    <property type="entry name" value="EC1-V2R PHEROMONE RECEPTOR PROTEIN-RELATED"/>
    <property type="match status" value="1"/>
</dbReference>
<keyword evidence="7" id="KW-0325">Glycoprotein</keyword>
<dbReference type="InterPro" id="IPR004073">
    <property type="entry name" value="GPCR_3_vmron_rcpt_2"/>
</dbReference>
<dbReference type="PRINTS" id="PR00248">
    <property type="entry name" value="GPCRMGR"/>
</dbReference>
<keyword evidence="4 8" id="KW-1133">Transmembrane helix</keyword>
<dbReference type="Gene3D" id="3.40.50.2300">
    <property type="match status" value="3"/>
</dbReference>
<keyword evidence="2 8" id="KW-0812">Transmembrane</keyword>
<sequence>MPTLIWIIATPSCLNEAKYHLYYNGTVIIGAFFPIFQLYPEMETDWKTSFDTENELMFQEQNYQLVLAMLFAINEINRNSHILPNISLGLEIYNLPLYERNVTYGAFDDLLTDRSQFPYLYQVAPKESSLLCGITSLMLHFNWTWVGLLITDDHRGVQFLSDLRKELDKNKVCLAFVWAVSFIGESVYYLSSDLRVYILESSANVIIIYPDMPLIISQIGNGHSKALLRRVWVMNSKRIGLKFIEYNLLDLSHGALTFSPHHGEIVGFTNFMQEATPIKYPEDTLLHVLWNWYFNCSLSHSDCKIVGNCMPNASLELLPGKMFEMVMTEESYNVYNAVYAVAHSLHEMIINQFQIQLQANKDRNTLLPWQLHPFLKNIQVKNSIGDDVVLDWKRKTDPGYDITSLWNFPTGLSLFVNVGTFSPRSPQDQQLSLSEHMIQWPIVFTE</sequence>
<dbReference type="PRINTS" id="PR01535">
    <property type="entry name" value="VOMERONASL2R"/>
</dbReference>
<gene>
    <name evidence="10" type="ORF">APTSU1_001613400</name>
</gene>
<keyword evidence="11" id="KW-1185">Reference proteome</keyword>
<evidence type="ECO:0000256" key="7">
    <source>
        <dbReference type="ARBA" id="ARBA00023180"/>
    </source>
</evidence>
<proteinExistence type="predicted"/>
<dbReference type="EMBL" id="BAAFST010000017">
    <property type="protein sequence ID" value="GAB1300896.1"/>
    <property type="molecule type" value="Genomic_DNA"/>
</dbReference>
<keyword evidence="6 10" id="KW-0675">Receptor</keyword>
<name>A0ABQ0FPB6_APOSI</name>
<dbReference type="SUPFAM" id="SSF53822">
    <property type="entry name" value="Periplasmic binding protein-like I"/>
    <property type="match status" value="1"/>
</dbReference>
<evidence type="ECO:0000313" key="11">
    <source>
        <dbReference type="Proteomes" id="UP001623349"/>
    </source>
</evidence>
<dbReference type="InterPro" id="IPR028082">
    <property type="entry name" value="Peripla_BP_I"/>
</dbReference>
<feature type="domain" description="Receptor ligand binding region" evidence="9">
    <location>
        <begin position="102"/>
        <end position="403"/>
    </location>
</feature>
<evidence type="ECO:0000256" key="1">
    <source>
        <dbReference type="ARBA" id="ARBA00004141"/>
    </source>
</evidence>
<feature type="transmembrane region" description="Helical" evidence="8">
    <location>
        <begin position="21"/>
        <end position="39"/>
    </location>
</feature>
<evidence type="ECO:0000259" key="9">
    <source>
        <dbReference type="Pfam" id="PF01094"/>
    </source>
</evidence>
<dbReference type="InterPro" id="IPR000337">
    <property type="entry name" value="GPCR_3"/>
</dbReference>
<evidence type="ECO:0000256" key="6">
    <source>
        <dbReference type="ARBA" id="ARBA00023170"/>
    </source>
</evidence>
<evidence type="ECO:0000256" key="4">
    <source>
        <dbReference type="ARBA" id="ARBA00022989"/>
    </source>
</evidence>
<accession>A0ABQ0FPB6</accession>
<keyword evidence="5 8" id="KW-0472">Membrane</keyword>
<evidence type="ECO:0000256" key="8">
    <source>
        <dbReference type="SAM" id="Phobius"/>
    </source>
</evidence>
<dbReference type="InterPro" id="IPR001828">
    <property type="entry name" value="ANF_lig-bd_rcpt"/>
</dbReference>